<dbReference type="AlphaFoldDB" id="A0A8T5GFJ0"/>
<evidence type="ECO:0000313" key="1">
    <source>
        <dbReference type="EMBL" id="MBT4870751.1"/>
    </source>
</evidence>
<accession>A0A8T5GFJ0</accession>
<proteinExistence type="predicted"/>
<reference evidence="1" key="1">
    <citation type="journal article" date="2021" name="ISME J.">
        <title>Mercury methylation by metabolically versatile and cosmopolitan marine bacteria.</title>
        <authorList>
            <person name="Lin H."/>
            <person name="Ascher D.B."/>
            <person name="Myung Y."/>
            <person name="Lamborg C.H."/>
            <person name="Hallam S.J."/>
            <person name="Gionfriddo C.M."/>
            <person name="Holt K.E."/>
            <person name="Moreau J.W."/>
        </authorList>
    </citation>
    <scope>NUCLEOTIDE SEQUENCE</scope>
    <source>
        <strain evidence="1">SI075_bin30</strain>
    </source>
</reference>
<organism evidence="1 2">
    <name type="scientific">Candidatus Iainarchaeum sp</name>
    <dbReference type="NCBI Taxonomy" id="3101447"/>
    <lineage>
        <taxon>Archaea</taxon>
        <taxon>Candidatus Iainarchaeota</taxon>
        <taxon>Candidatus Iainarchaeia</taxon>
        <taxon>Candidatus Iainarchaeales</taxon>
        <taxon>Candidatus Iainarchaeaceae</taxon>
        <taxon>Candidatus Iainarchaeum</taxon>
    </lineage>
</organism>
<evidence type="ECO:0000313" key="2">
    <source>
        <dbReference type="Proteomes" id="UP000722459"/>
    </source>
</evidence>
<name>A0A8T5GFJ0_9ARCH</name>
<dbReference type="Proteomes" id="UP000722459">
    <property type="component" value="Unassembled WGS sequence"/>
</dbReference>
<gene>
    <name evidence="1" type="ORF">HON47_04205</name>
</gene>
<comment type="caution">
    <text evidence="1">The sequence shown here is derived from an EMBL/GenBank/DDBJ whole genome shotgun (WGS) entry which is preliminary data.</text>
</comment>
<protein>
    <submittedName>
        <fullName evidence="1">Uncharacterized protein</fullName>
    </submittedName>
</protein>
<sequence length="167" mass="19949">MIEFFLILVVVLLVLFLFAYIMQSENILILEKEKEILRIEKMLKIAEKKFMKGKIKRKVFEEIQDDLLAEKINLEFELKSIKHAESIDVSIKAEKLVERVTRPSRHKKLTIKRVLKETELLRDELGGIEKKFLKHEIKESVFRKLMKEKESQLIRKESEIIEIINEE</sequence>
<dbReference type="EMBL" id="JABJNZ010000057">
    <property type="protein sequence ID" value="MBT4870751.1"/>
    <property type="molecule type" value="Genomic_DNA"/>
</dbReference>